<protein>
    <submittedName>
        <fullName evidence="7">Putative mitogen-activated protein kinase organizer 1 protein</fullName>
    </submittedName>
</protein>
<evidence type="ECO:0000313" key="7">
    <source>
        <dbReference type="EMBL" id="EMR69726.1"/>
    </source>
</evidence>
<dbReference type="GO" id="GO:0016301">
    <property type="term" value="F:kinase activity"/>
    <property type="evidence" value="ECO:0007669"/>
    <property type="project" value="UniProtKB-KW"/>
</dbReference>
<dbReference type="Proteomes" id="UP000012174">
    <property type="component" value="Unassembled WGS sequence"/>
</dbReference>
<keyword evidence="4" id="KW-0677">Repeat</keyword>
<keyword evidence="3 6" id="KW-0853">WD repeat</keyword>
<comment type="subcellular location">
    <subcellularLocation>
        <location evidence="1">Cytoplasm</location>
    </subcellularLocation>
</comment>
<dbReference type="eggNOG" id="KOG0316">
    <property type="taxonomic scope" value="Eukaryota"/>
</dbReference>
<dbReference type="Gene3D" id="2.130.10.10">
    <property type="entry name" value="YVTN repeat-like/Quinoprotein amine dehydrogenase"/>
    <property type="match status" value="1"/>
</dbReference>
<dbReference type="PANTHER" id="PTHR22842:SF3">
    <property type="entry name" value="WD REPEAT DOMAIN-CONTAINING PROTEIN 83"/>
    <property type="match status" value="1"/>
</dbReference>
<feature type="repeat" description="WD" evidence="6">
    <location>
        <begin position="83"/>
        <end position="124"/>
    </location>
</feature>
<keyword evidence="2" id="KW-0963">Cytoplasm</keyword>
<evidence type="ECO:0000256" key="5">
    <source>
        <dbReference type="ARBA" id="ARBA00038145"/>
    </source>
</evidence>
<dbReference type="PRINTS" id="PR00320">
    <property type="entry name" value="GPROTEINBRPT"/>
</dbReference>
<dbReference type="STRING" id="1287681.M7TIE7"/>
<dbReference type="GO" id="GO:0000398">
    <property type="term" value="P:mRNA splicing, via spliceosome"/>
    <property type="evidence" value="ECO:0007669"/>
    <property type="project" value="TreeGrafter"/>
</dbReference>
<keyword evidence="7" id="KW-0808">Transferase</keyword>
<dbReference type="InterPro" id="IPR051980">
    <property type="entry name" value="WD_repeat_MORG1"/>
</dbReference>
<keyword evidence="8" id="KW-1185">Reference proteome</keyword>
<dbReference type="InterPro" id="IPR020472">
    <property type="entry name" value="WD40_PAC1"/>
</dbReference>
<evidence type="ECO:0000256" key="1">
    <source>
        <dbReference type="ARBA" id="ARBA00004496"/>
    </source>
</evidence>
<dbReference type="EMBL" id="KB706024">
    <property type="protein sequence ID" value="EMR69726.1"/>
    <property type="molecule type" value="Genomic_DNA"/>
</dbReference>
<reference evidence="8" key="1">
    <citation type="journal article" date="2013" name="Genome Announc.">
        <title>Draft genome sequence of the grapevine dieback fungus Eutypa lata UCR-EL1.</title>
        <authorList>
            <person name="Blanco-Ulate B."/>
            <person name="Rolshausen P.E."/>
            <person name="Cantu D."/>
        </authorList>
    </citation>
    <scope>NUCLEOTIDE SEQUENCE [LARGE SCALE GENOMIC DNA]</scope>
    <source>
        <strain evidence="8">UCR-EL1</strain>
    </source>
</reference>
<feature type="repeat" description="WD" evidence="6">
    <location>
        <begin position="11"/>
        <end position="44"/>
    </location>
</feature>
<feature type="repeat" description="WD" evidence="6">
    <location>
        <begin position="153"/>
        <end position="181"/>
    </location>
</feature>
<dbReference type="PROSITE" id="PS50294">
    <property type="entry name" value="WD_REPEATS_REGION"/>
    <property type="match status" value="2"/>
</dbReference>
<dbReference type="InterPro" id="IPR036322">
    <property type="entry name" value="WD40_repeat_dom_sf"/>
</dbReference>
<evidence type="ECO:0000256" key="6">
    <source>
        <dbReference type="PROSITE-ProRule" id="PRU00221"/>
    </source>
</evidence>
<dbReference type="GO" id="GO:0071013">
    <property type="term" value="C:catalytic step 2 spliceosome"/>
    <property type="evidence" value="ECO:0007669"/>
    <property type="project" value="TreeGrafter"/>
</dbReference>
<dbReference type="InterPro" id="IPR019775">
    <property type="entry name" value="WD40_repeat_CS"/>
</dbReference>
<comment type="similarity">
    <text evidence="5">Belongs to the WD repeat MORG1 family.</text>
</comment>
<dbReference type="Pfam" id="PF00400">
    <property type="entry name" value="WD40"/>
    <property type="match status" value="4"/>
</dbReference>
<dbReference type="OMA" id="MCWDIRT"/>
<dbReference type="PANTHER" id="PTHR22842">
    <property type="entry name" value="WD40 REPEAT PROTEIN"/>
    <property type="match status" value="1"/>
</dbReference>
<dbReference type="AlphaFoldDB" id="M7TIE7"/>
<name>M7TIE7_EUTLA</name>
<sequence length="386" mass="40763">MAFPDKPIAYLLGSNGPVHALTYSASPGTYVLTGSADRSIRLYNPQPSSAAVQHYPGSSNITSKKSSAAAAAVIPEGRLIQTYSAHGYEVLSLCISSSNARFASSGGDRLVFLWDVSTAQTIRRFGGSAQGGHTARINCVAFAGTSSSSSSDSEDENLLVSGSLDASVRIWDLRSNNSQKPVQTLSEARDSVTSVACARGAAEIVAGSVDGRVRTYDVRTGRCTTDVVGPSVTSVCATRDGRALLVGGLDSRLRLMDRETGECLKTYSHPEFRNEGLRIQSIMGGKDQYVLTGDEMTAGTATDGSGNSSNEGRLWAWDVLTGDVKAKVSVPWGPAGFEPKKKVVGKDGKEKERSNIISCMAWRDGGYGDQFCVGGTSGIVTVFGYH</sequence>
<dbReference type="OrthoDB" id="71437at2759"/>
<evidence type="ECO:0000313" key="8">
    <source>
        <dbReference type="Proteomes" id="UP000012174"/>
    </source>
</evidence>
<dbReference type="KEGG" id="ela:UCREL1_3251"/>
<dbReference type="GO" id="GO:0005737">
    <property type="term" value="C:cytoplasm"/>
    <property type="evidence" value="ECO:0007669"/>
    <property type="project" value="UniProtKB-SubCell"/>
</dbReference>
<proteinExistence type="inferred from homology"/>
<dbReference type="SMART" id="SM00320">
    <property type="entry name" value="WD40"/>
    <property type="match status" value="6"/>
</dbReference>
<organism evidence="7 8">
    <name type="scientific">Eutypa lata (strain UCR-EL1)</name>
    <name type="common">Grapevine dieback disease fungus</name>
    <name type="synonym">Eutypa armeniacae</name>
    <dbReference type="NCBI Taxonomy" id="1287681"/>
    <lineage>
        <taxon>Eukaryota</taxon>
        <taxon>Fungi</taxon>
        <taxon>Dikarya</taxon>
        <taxon>Ascomycota</taxon>
        <taxon>Pezizomycotina</taxon>
        <taxon>Sordariomycetes</taxon>
        <taxon>Xylariomycetidae</taxon>
        <taxon>Xylariales</taxon>
        <taxon>Diatrypaceae</taxon>
        <taxon>Eutypa</taxon>
    </lineage>
</organism>
<dbReference type="PROSITE" id="PS50082">
    <property type="entry name" value="WD_REPEATS_2"/>
    <property type="match status" value="3"/>
</dbReference>
<dbReference type="HOGENOM" id="CLU_000288_57_1_1"/>
<keyword evidence="7" id="KW-0418">Kinase</keyword>
<accession>M7TIE7</accession>
<evidence type="ECO:0000256" key="4">
    <source>
        <dbReference type="ARBA" id="ARBA00022737"/>
    </source>
</evidence>
<gene>
    <name evidence="7" type="ORF">UCREL1_3251</name>
</gene>
<dbReference type="InterPro" id="IPR015943">
    <property type="entry name" value="WD40/YVTN_repeat-like_dom_sf"/>
</dbReference>
<dbReference type="PROSITE" id="PS00678">
    <property type="entry name" value="WD_REPEATS_1"/>
    <property type="match status" value="1"/>
</dbReference>
<dbReference type="InterPro" id="IPR001680">
    <property type="entry name" value="WD40_rpt"/>
</dbReference>
<evidence type="ECO:0000256" key="2">
    <source>
        <dbReference type="ARBA" id="ARBA00022490"/>
    </source>
</evidence>
<evidence type="ECO:0000256" key="3">
    <source>
        <dbReference type="ARBA" id="ARBA00022574"/>
    </source>
</evidence>
<dbReference type="SUPFAM" id="SSF50978">
    <property type="entry name" value="WD40 repeat-like"/>
    <property type="match status" value="1"/>
</dbReference>